<feature type="transmembrane region" description="Helical" evidence="18">
    <location>
        <begin position="7"/>
        <end position="24"/>
    </location>
</feature>
<evidence type="ECO:0000256" key="9">
    <source>
        <dbReference type="ARBA" id="ARBA00022679"/>
    </source>
</evidence>
<evidence type="ECO:0000256" key="4">
    <source>
        <dbReference type="ARBA" id="ARBA00007739"/>
    </source>
</evidence>
<dbReference type="GeneID" id="46920886"/>
<evidence type="ECO:0000256" key="18">
    <source>
        <dbReference type="SAM" id="Phobius"/>
    </source>
</evidence>
<dbReference type="EMBL" id="CP015578">
    <property type="protein sequence ID" value="ARQ97171.1"/>
    <property type="molecule type" value="Genomic_DNA"/>
</dbReference>
<evidence type="ECO:0000313" key="21">
    <source>
        <dbReference type="EMBL" id="ARQ97171.1"/>
    </source>
</evidence>
<dbReference type="Gene3D" id="3.40.710.10">
    <property type="entry name" value="DD-peptidase/beta-lactamase superfamily"/>
    <property type="match status" value="1"/>
</dbReference>
<evidence type="ECO:0000256" key="1">
    <source>
        <dbReference type="ARBA" id="ARBA00004236"/>
    </source>
</evidence>
<comment type="catalytic activity">
    <reaction evidence="16">
        <text>Preferential cleavage: (Ac)2-L-Lys-D-Ala-|-D-Ala. Also transpeptidation of peptidyl-alanyl moieties that are N-acyl substituents of D-alanine.</text>
        <dbReference type="EC" id="3.4.16.4"/>
    </reaction>
</comment>
<keyword evidence="11" id="KW-0133">Cell shape</keyword>
<accession>A0A1X9SLQ1</accession>
<dbReference type="GO" id="GO:0009002">
    <property type="term" value="F:serine-type D-Ala-D-Ala carboxypeptidase activity"/>
    <property type="evidence" value="ECO:0007669"/>
    <property type="project" value="UniProtKB-EC"/>
</dbReference>
<keyword evidence="10 21" id="KW-0378">Hydrolase</keyword>
<dbReference type="AlphaFoldDB" id="A0A1X9SLQ1"/>
<evidence type="ECO:0000256" key="6">
    <source>
        <dbReference type="ARBA" id="ARBA00022645"/>
    </source>
</evidence>
<dbReference type="InterPro" id="IPR001460">
    <property type="entry name" value="PCN-bd_Tpept"/>
</dbReference>
<evidence type="ECO:0000256" key="3">
    <source>
        <dbReference type="ARBA" id="ARBA00007090"/>
    </source>
</evidence>
<keyword evidence="7" id="KW-0645">Protease</keyword>
<protein>
    <submittedName>
        <fullName evidence="21">Penicillin-binding protein 1A</fullName>
        <ecNumber evidence="21">2.4.1.129</ecNumber>
        <ecNumber evidence="21">3.4.-.-</ecNumber>
    </submittedName>
</protein>
<dbReference type="EC" id="2.4.1.129" evidence="21"/>
<reference evidence="22" key="2">
    <citation type="journal article" date="2017" name="Genome Biol. Evol.">
        <title>Comparative genomic analysis identifies a Campylobacter clade deficient in selenium metabolism.</title>
        <authorList>
            <person name="Miller W.G."/>
            <person name="Yee E."/>
            <person name="Lopes B.S."/>
            <person name="Chapman M.H."/>
            <person name="Huynh S."/>
            <person name="Bono J.L."/>
            <person name="Parker C.T."/>
            <person name="Strachan N.J.C."/>
            <person name="Forbes K.J."/>
        </authorList>
    </citation>
    <scope>NUCLEOTIDE SEQUENCE [LARGE SCALE GENOMIC DNA]</scope>
    <source>
        <strain evidence="22">NCTC 13004</strain>
    </source>
</reference>
<comment type="subcellular location">
    <subcellularLocation>
        <location evidence="1">Cell membrane</location>
    </subcellularLocation>
</comment>
<reference evidence="22" key="1">
    <citation type="journal article" date="2017" name="Genome Biol. Evol.">
        <title>Comparative Genomic Analysis Identifies a Campylobacter Clade Deficient in Selenium Metabolism.</title>
        <authorList>
            <person name="Miller W.G."/>
            <person name="Yee E."/>
            <person name="Lopes B.S."/>
            <person name="Chapman M.H."/>
            <person name="Huynh S."/>
            <person name="Bono J.L."/>
            <person name="Parker C.T."/>
            <person name="Strachan N.J.C."/>
            <person name="Forbes K.J."/>
        </authorList>
    </citation>
    <scope>NUCLEOTIDE SEQUENCE [LARGE SCALE GENOMIC DNA]</scope>
    <source>
        <strain evidence="22">NCTC 13004</strain>
    </source>
</reference>
<dbReference type="UniPathway" id="UPA00219"/>
<keyword evidence="12" id="KW-0573">Peptidoglycan synthesis</keyword>
<comment type="catalytic activity">
    <reaction evidence="17">
        <text>[GlcNAc-(1-&gt;4)-Mur2Ac(oyl-L-Ala-gamma-D-Glu-L-Lys-D-Ala-D-Ala)](n)-di-trans,octa-cis-undecaprenyl diphosphate + beta-D-GlcNAc-(1-&gt;4)-Mur2Ac(oyl-L-Ala-gamma-D-Glu-L-Lys-D-Ala-D-Ala)-di-trans,octa-cis-undecaprenyl diphosphate = [GlcNAc-(1-&gt;4)-Mur2Ac(oyl-L-Ala-gamma-D-Glu-L-Lys-D-Ala-D-Ala)](n+1)-di-trans,octa-cis-undecaprenyl diphosphate + di-trans,octa-cis-undecaprenyl diphosphate + H(+)</text>
        <dbReference type="Rhea" id="RHEA:23708"/>
        <dbReference type="Rhea" id="RHEA-COMP:9602"/>
        <dbReference type="Rhea" id="RHEA-COMP:9603"/>
        <dbReference type="ChEBI" id="CHEBI:15378"/>
        <dbReference type="ChEBI" id="CHEBI:58405"/>
        <dbReference type="ChEBI" id="CHEBI:60033"/>
        <dbReference type="ChEBI" id="CHEBI:78435"/>
        <dbReference type="EC" id="2.4.99.28"/>
    </reaction>
</comment>
<dbReference type="EC" id="3.4.-.-" evidence="21"/>
<evidence type="ECO:0000256" key="2">
    <source>
        <dbReference type="ARBA" id="ARBA00004752"/>
    </source>
</evidence>
<dbReference type="PANTHER" id="PTHR32282">
    <property type="entry name" value="BINDING PROTEIN TRANSPEPTIDASE, PUTATIVE-RELATED"/>
    <property type="match status" value="1"/>
</dbReference>
<dbReference type="SUPFAM" id="SSF53955">
    <property type="entry name" value="Lysozyme-like"/>
    <property type="match status" value="1"/>
</dbReference>
<dbReference type="GO" id="GO:0008658">
    <property type="term" value="F:penicillin binding"/>
    <property type="evidence" value="ECO:0007669"/>
    <property type="project" value="InterPro"/>
</dbReference>
<dbReference type="GO" id="GO:0030288">
    <property type="term" value="C:outer membrane-bounded periplasmic space"/>
    <property type="evidence" value="ECO:0007669"/>
    <property type="project" value="TreeGrafter"/>
</dbReference>
<name>A0A1X9SLQ1_9BACT</name>
<evidence type="ECO:0000256" key="15">
    <source>
        <dbReference type="ARBA" id="ARBA00023316"/>
    </source>
</evidence>
<dbReference type="InterPro" id="IPR012338">
    <property type="entry name" value="Beta-lactam/transpept-like"/>
</dbReference>
<evidence type="ECO:0000256" key="8">
    <source>
        <dbReference type="ARBA" id="ARBA00022676"/>
    </source>
</evidence>
<evidence type="ECO:0000313" key="22">
    <source>
        <dbReference type="Proteomes" id="UP000202031"/>
    </source>
</evidence>
<dbReference type="GO" id="GO:0071555">
    <property type="term" value="P:cell wall organization"/>
    <property type="evidence" value="ECO:0007669"/>
    <property type="project" value="UniProtKB-KW"/>
</dbReference>
<evidence type="ECO:0000259" key="20">
    <source>
        <dbReference type="Pfam" id="PF00912"/>
    </source>
</evidence>
<evidence type="ECO:0000256" key="5">
    <source>
        <dbReference type="ARBA" id="ARBA00022475"/>
    </source>
</evidence>
<dbReference type="PANTHER" id="PTHR32282:SF11">
    <property type="entry name" value="PENICILLIN-BINDING PROTEIN 1B"/>
    <property type="match status" value="1"/>
</dbReference>
<dbReference type="KEGG" id="clx:CLAN_0413"/>
<dbReference type="GO" id="GO:0008955">
    <property type="term" value="F:peptidoglycan glycosyltransferase activity"/>
    <property type="evidence" value="ECO:0007669"/>
    <property type="project" value="UniProtKB-EC"/>
</dbReference>
<evidence type="ECO:0000256" key="17">
    <source>
        <dbReference type="ARBA" id="ARBA00049902"/>
    </source>
</evidence>
<dbReference type="Pfam" id="PF00905">
    <property type="entry name" value="Transpeptidase"/>
    <property type="match status" value="1"/>
</dbReference>
<keyword evidence="14" id="KW-0511">Multifunctional enzyme</keyword>
<dbReference type="SUPFAM" id="SSF56601">
    <property type="entry name" value="beta-lactamase/transpeptidase-like"/>
    <property type="match status" value="1"/>
</dbReference>
<evidence type="ECO:0000256" key="10">
    <source>
        <dbReference type="ARBA" id="ARBA00022801"/>
    </source>
</evidence>
<dbReference type="InterPro" id="IPR001264">
    <property type="entry name" value="Glyco_trans_51"/>
</dbReference>
<dbReference type="GO" id="GO:0005886">
    <property type="term" value="C:plasma membrane"/>
    <property type="evidence" value="ECO:0007669"/>
    <property type="project" value="UniProtKB-SubCell"/>
</dbReference>
<keyword evidence="6" id="KW-0121">Carboxypeptidase</keyword>
<dbReference type="GO" id="GO:0008360">
    <property type="term" value="P:regulation of cell shape"/>
    <property type="evidence" value="ECO:0007669"/>
    <property type="project" value="UniProtKB-KW"/>
</dbReference>
<keyword evidence="15" id="KW-0961">Cell wall biogenesis/degradation</keyword>
<dbReference type="InterPro" id="IPR036950">
    <property type="entry name" value="PBP_transglycosylase"/>
</dbReference>
<dbReference type="FunFam" id="1.10.3810.10:FF:000001">
    <property type="entry name" value="Penicillin-binding protein 1A"/>
    <property type="match status" value="1"/>
</dbReference>
<dbReference type="GO" id="GO:0006508">
    <property type="term" value="P:proteolysis"/>
    <property type="evidence" value="ECO:0007669"/>
    <property type="project" value="UniProtKB-KW"/>
</dbReference>
<keyword evidence="18" id="KW-0812">Transmembrane</keyword>
<sequence length="646" mass="73301">MKYIFNFLIIIILACVGGVIYFYSQIKIDISKIVDYNPKLTTHIYDRNGDLVAYIFDEENRQYAKFNEIPPRIIEALIAIEDTAFFEHDGINYEAIFRAAIKDIQAMSLVEGASTLTQQLVKNMLLTREKKFTRKLKEIIISYEVEQKLTKEQIIERYLNQVYFGHGYYGIKTAALGYFKKNLNELSIKEIAILVGLPKAPSSYDPTRHLDLSLSRANSVISRMYNIGWITANEYQNAIKERPIIYEQTLTQNKAPYLVDETIKQLTPLYKDIKYGGYKITLNADLKVQDIAREALKFGYNEILKRNKDANTTILNGAMIVTNPTNGEILALVGGVDYAKSNFNRATQSYRQPGSSFKPFIYQIALNQGLSPQTKVADISRIYEGVNKDNPDDKDWKPKNFSGNFKGLITLNDALKQSRNLATINLLNLLGLDVVQTNLSEFGFKNIPNNLSIALGSFGVSLMDYSEQYSIFPGLGIRHETRLINSVENKNGEIFKFEPKSSEVIKPEQAYLMVKMLQNVVDNGTGRSAKIDGIELGGKTGTTNDSVDAWFCGFAPEIQVLVWYGNDNNTPMRYVEGGSRTAAPVFRKFMENYIAQYPQTKRKFDMPSGVYRKLYNGEDVLYTNTSPLPKEQNSILDKQDKEGIIF</sequence>
<dbReference type="NCBIfam" id="TIGR02074">
    <property type="entry name" value="PBP_1a_fam"/>
    <property type="match status" value="1"/>
</dbReference>
<evidence type="ECO:0000256" key="7">
    <source>
        <dbReference type="ARBA" id="ARBA00022670"/>
    </source>
</evidence>
<dbReference type="InterPro" id="IPR023346">
    <property type="entry name" value="Lysozyme-like_dom_sf"/>
</dbReference>
<dbReference type="RefSeq" id="WP_100590467.1">
    <property type="nucleotide sequence ID" value="NZ_CP015578.1"/>
</dbReference>
<evidence type="ECO:0000256" key="13">
    <source>
        <dbReference type="ARBA" id="ARBA00023136"/>
    </source>
</evidence>
<dbReference type="Pfam" id="PF00912">
    <property type="entry name" value="Transgly"/>
    <property type="match status" value="1"/>
</dbReference>
<evidence type="ECO:0000256" key="16">
    <source>
        <dbReference type="ARBA" id="ARBA00034000"/>
    </source>
</evidence>
<feature type="domain" description="Glycosyl transferase family 51" evidence="20">
    <location>
        <begin position="52"/>
        <end position="224"/>
    </location>
</feature>
<proteinExistence type="inferred from homology"/>
<comment type="pathway">
    <text evidence="2">Cell wall biogenesis; peptidoglycan biosynthesis.</text>
</comment>
<keyword evidence="13 18" id="KW-0472">Membrane</keyword>
<dbReference type="InterPro" id="IPR050396">
    <property type="entry name" value="Glycosyltr_51/Transpeptidase"/>
</dbReference>
<dbReference type="GO" id="GO:0009252">
    <property type="term" value="P:peptidoglycan biosynthetic process"/>
    <property type="evidence" value="ECO:0007669"/>
    <property type="project" value="UniProtKB-UniPathway"/>
</dbReference>
<organism evidence="21 22">
    <name type="scientific">Campylobacter lanienae NCTC 13004</name>
    <dbReference type="NCBI Taxonomy" id="1031753"/>
    <lineage>
        <taxon>Bacteria</taxon>
        <taxon>Pseudomonadati</taxon>
        <taxon>Campylobacterota</taxon>
        <taxon>Epsilonproteobacteria</taxon>
        <taxon>Campylobacterales</taxon>
        <taxon>Campylobacteraceae</taxon>
        <taxon>Campylobacter</taxon>
    </lineage>
</organism>
<dbReference type="Gene3D" id="1.10.3810.10">
    <property type="entry name" value="Biosynthetic peptidoglycan transglycosylase-like"/>
    <property type="match status" value="1"/>
</dbReference>
<feature type="domain" description="Penicillin-binding protein transpeptidase" evidence="19">
    <location>
        <begin position="317"/>
        <end position="591"/>
    </location>
</feature>
<dbReference type="Proteomes" id="UP000202031">
    <property type="component" value="Chromosome"/>
</dbReference>
<keyword evidence="5" id="KW-1003">Cell membrane</keyword>
<evidence type="ECO:0000256" key="12">
    <source>
        <dbReference type="ARBA" id="ARBA00022984"/>
    </source>
</evidence>
<comment type="similarity">
    <text evidence="4">In the N-terminal section; belongs to the glycosyltransferase 51 family.</text>
</comment>
<keyword evidence="8 21" id="KW-0328">Glycosyltransferase</keyword>
<evidence type="ECO:0000256" key="11">
    <source>
        <dbReference type="ARBA" id="ARBA00022960"/>
    </source>
</evidence>
<comment type="similarity">
    <text evidence="3">In the C-terminal section; belongs to the transpeptidase family.</text>
</comment>
<evidence type="ECO:0000259" key="19">
    <source>
        <dbReference type="Pfam" id="PF00905"/>
    </source>
</evidence>
<dbReference type="PROSITE" id="PS51257">
    <property type="entry name" value="PROKAR_LIPOPROTEIN"/>
    <property type="match status" value="1"/>
</dbReference>
<keyword evidence="18" id="KW-1133">Transmembrane helix</keyword>
<gene>
    <name evidence="21" type="primary">pbpA</name>
    <name evidence="21" type="ORF">CLAN_0413</name>
</gene>
<keyword evidence="9 21" id="KW-0808">Transferase</keyword>
<evidence type="ECO:0000256" key="14">
    <source>
        <dbReference type="ARBA" id="ARBA00023268"/>
    </source>
</evidence>